<sequence length="73" mass="8692">MSEYIHSIELIQSFYGLNKRFNNLILIHPQTFGLDFRSTSKQDFDIVSQLYLQRVKHRIFSLKLSNDDDETPE</sequence>
<evidence type="ECO:0000313" key="4">
    <source>
        <dbReference type="Proteomes" id="UP000663870"/>
    </source>
</evidence>
<name>A0A815VVB2_9BILA</name>
<reference evidence="1" key="1">
    <citation type="submission" date="2021-02" db="EMBL/GenBank/DDBJ databases">
        <authorList>
            <person name="Nowell W R."/>
        </authorList>
    </citation>
    <scope>NUCLEOTIDE SEQUENCE</scope>
</reference>
<dbReference type="EMBL" id="CAJNOH010012646">
    <property type="protein sequence ID" value="CAF1537783.1"/>
    <property type="molecule type" value="Genomic_DNA"/>
</dbReference>
<comment type="caution">
    <text evidence="1">The sequence shown here is derived from an EMBL/GenBank/DDBJ whole genome shotgun (WGS) entry which is preliminary data.</text>
</comment>
<dbReference type="Proteomes" id="UP000663854">
    <property type="component" value="Unassembled WGS sequence"/>
</dbReference>
<dbReference type="EMBL" id="CAJNOL010014526">
    <property type="protein sequence ID" value="CAF1668179.1"/>
    <property type="molecule type" value="Genomic_DNA"/>
</dbReference>
<evidence type="ECO:0000313" key="2">
    <source>
        <dbReference type="EMBL" id="CAF1668179.1"/>
    </source>
</evidence>
<dbReference type="Proteomes" id="UP000663870">
    <property type="component" value="Unassembled WGS sequence"/>
</dbReference>
<feature type="non-terminal residue" evidence="1">
    <location>
        <position position="73"/>
    </location>
</feature>
<evidence type="ECO:0000313" key="1">
    <source>
        <dbReference type="EMBL" id="CAF1537783.1"/>
    </source>
</evidence>
<evidence type="ECO:0000313" key="3">
    <source>
        <dbReference type="Proteomes" id="UP000663854"/>
    </source>
</evidence>
<keyword evidence="4" id="KW-1185">Reference proteome</keyword>
<organism evidence="1 3">
    <name type="scientific">Rotaria sordida</name>
    <dbReference type="NCBI Taxonomy" id="392033"/>
    <lineage>
        <taxon>Eukaryota</taxon>
        <taxon>Metazoa</taxon>
        <taxon>Spiralia</taxon>
        <taxon>Gnathifera</taxon>
        <taxon>Rotifera</taxon>
        <taxon>Eurotatoria</taxon>
        <taxon>Bdelloidea</taxon>
        <taxon>Philodinida</taxon>
        <taxon>Philodinidae</taxon>
        <taxon>Rotaria</taxon>
    </lineage>
</organism>
<proteinExistence type="predicted"/>
<dbReference type="AlphaFoldDB" id="A0A815VVB2"/>
<protein>
    <submittedName>
        <fullName evidence="1">Uncharacterized protein</fullName>
    </submittedName>
</protein>
<accession>A0A815VVB2</accession>
<gene>
    <name evidence="2" type="ORF">JXQ802_LOCUS57159</name>
    <name evidence="1" type="ORF">PYM288_LOCUS40568</name>
</gene>